<evidence type="ECO:0000256" key="3">
    <source>
        <dbReference type="SAM" id="MobiDB-lite"/>
    </source>
</evidence>
<dbReference type="Gene3D" id="2.60.120.10">
    <property type="entry name" value="Jelly Rolls"/>
    <property type="match status" value="1"/>
</dbReference>
<dbReference type="GO" id="GO:0034220">
    <property type="term" value="P:monoatomic ion transmembrane transport"/>
    <property type="evidence" value="ECO:0007669"/>
    <property type="project" value="UniProtKB-KW"/>
</dbReference>
<evidence type="ECO:0000256" key="2">
    <source>
        <dbReference type="ARBA" id="ARBA00023303"/>
    </source>
</evidence>
<keyword evidence="1" id="KW-0813">Transport</keyword>
<protein>
    <recommendedName>
        <fullName evidence="6">Cyclic nucleotide-binding domain-containing protein</fullName>
    </recommendedName>
</protein>
<name>A0A835N2X8_9ROSI</name>
<dbReference type="GO" id="GO:0016020">
    <property type="term" value="C:membrane"/>
    <property type="evidence" value="ECO:0007669"/>
    <property type="project" value="UniProtKB-SubCell"/>
</dbReference>
<keyword evidence="2" id="KW-0407">Ion channel</keyword>
<dbReference type="Proteomes" id="UP000657918">
    <property type="component" value="Unassembled WGS sequence"/>
</dbReference>
<organism evidence="4 5">
    <name type="scientific">Salix dunnii</name>
    <dbReference type="NCBI Taxonomy" id="1413687"/>
    <lineage>
        <taxon>Eukaryota</taxon>
        <taxon>Viridiplantae</taxon>
        <taxon>Streptophyta</taxon>
        <taxon>Embryophyta</taxon>
        <taxon>Tracheophyta</taxon>
        <taxon>Spermatophyta</taxon>
        <taxon>Magnoliopsida</taxon>
        <taxon>eudicotyledons</taxon>
        <taxon>Gunneridae</taxon>
        <taxon>Pentapetalae</taxon>
        <taxon>rosids</taxon>
        <taxon>fabids</taxon>
        <taxon>Malpighiales</taxon>
        <taxon>Salicaceae</taxon>
        <taxon>Saliceae</taxon>
        <taxon>Salix</taxon>
    </lineage>
</organism>
<dbReference type="OrthoDB" id="421226at2759"/>
<accession>A0A835N2X8</accession>
<feature type="compositionally biased region" description="Polar residues" evidence="3">
    <location>
        <begin position="12"/>
        <end position="28"/>
    </location>
</feature>
<dbReference type="PANTHER" id="PTHR45651:SF16">
    <property type="entry name" value="PROTEIN CNGC15A"/>
    <property type="match status" value="1"/>
</dbReference>
<evidence type="ECO:0008006" key="6">
    <source>
        <dbReference type="Google" id="ProtNLM"/>
    </source>
</evidence>
<gene>
    <name evidence="4" type="ORF">SADUNF_Sadunf06G0104100</name>
</gene>
<feature type="region of interest" description="Disordered" evidence="3">
    <location>
        <begin position="1"/>
        <end position="28"/>
    </location>
</feature>
<evidence type="ECO:0000313" key="4">
    <source>
        <dbReference type="EMBL" id="KAF9680273.1"/>
    </source>
</evidence>
<sequence length="155" mass="17756">MKQSVRRRNQYKWCTSHSTKPTHGSLTTSARLHDPVNEMVFIVQGLLSSYSTDGGHPVFLNSYLIGPGIGPLFKCSPYSTRSVIAIIKTEAFALIPEDLKFVASQFRRLNLKSTWHFFRLYSHQWRTWVACFIQAAWFGYIYLKMKVSGELNSTG</sequence>
<proteinExistence type="predicted"/>
<dbReference type="EMBL" id="JADGMS010000006">
    <property type="protein sequence ID" value="KAF9680273.1"/>
    <property type="molecule type" value="Genomic_DNA"/>
</dbReference>
<evidence type="ECO:0000313" key="5">
    <source>
        <dbReference type="Proteomes" id="UP000657918"/>
    </source>
</evidence>
<keyword evidence="1" id="KW-1071">Ligand-gated ion channel</keyword>
<dbReference type="PANTHER" id="PTHR45651">
    <property type="entry name" value="CYCLIC NUCLEOTIDE-GATED ION CHANNEL 15-RELATED-RELATED"/>
    <property type="match status" value="1"/>
</dbReference>
<keyword evidence="1" id="KW-0406">Ion transport</keyword>
<reference evidence="4 5" key="1">
    <citation type="submission" date="2020-10" db="EMBL/GenBank/DDBJ databases">
        <title>Plant Genome Project.</title>
        <authorList>
            <person name="Zhang R.-G."/>
        </authorList>
    </citation>
    <scope>NUCLEOTIDE SEQUENCE [LARGE SCALE GENOMIC DNA]</scope>
    <source>
        <strain evidence="4">FAFU-HL-1</strain>
        <tissue evidence="4">Leaf</tissue>
    </source>
</reference>
<feature type="compositionally biased region" description="Basic residues" evidence="3">
    <location>
        <begin position="1"/>
        <end position="10"/>
    </location>
</feature>
<dbReference type="InterPro" id="IPR014710">
    <property type="entry name" value="RmlC-like_jellyroll"/>
</dbReference>
<dbReference type="SUPFAM" id="SSF51206">
    <property type="entry name" value="cAMP-binding domain-like"/>
    <property type="match status" value="1"/>
</dbReference>
<evidence type="ECO:0000256" key="1">
    <source>
        <dbReference type="ARBA" id="ARBA00023286"/>
    </source>
</evidence>
<keyword evidence="5" id="KW-1185">Reference proteome</keyword>
<dbReference type="AlphaFoldDB" id="A0A835N2X8"/>
<comment type="caution">
    <text evidence="4">The sequence shown here is derived from an EMBL/GenBank/DDBJ whole genome shotgun (WGS) entry which is preliminary data.</text>
</comment>
<dbReference type="InterPro" id="IPR018490">
    <property type="entry name" value="cNMP-bd_dom_sf"/>
</dbReference>